<keyword evidence="1" id="KW-0732">Signal</keyword>
<dbReference type="InterPro" id="IPR024302">
    <property type="entry name" value="SusD-like"/>
</dbReference>
<evidence type="ECO:0000313" key="2">
    <source>
        <dbReference type="EMBL" id="PHN04818.1"/>
    </source>
</evidence>
<feature type="signal peptide" evidence="1">
    <location>
        <begin position="1"/>
        <end position="17"/>
    </location>
</feature>
<proteinExistence type="predicted"/>
<dbReference type="EMBL" id="PDUD01000024">
    <property type="protein sequence ID" value="PHN04818.1"/>
    <property type="molecule type" value="Genomic_DNA"/>
</dbReference>
<organism evidence="2 3">
    <name type="scientific">Flavilitoribacter nigricans (strain ATCC 23147 / DSM 23189 / NBRC 102662 / NCIMB 1420 / SS-2)</name>
    <name type="common">Lewinella nigricans</name>
    <dbReference type="NCBI Taxonomy" id="1122177"/>
    <lineage>
        <taxon>Bacteria</taxon>
        <taxon>Pseudomonadati</taxon>
        <taxon>Bacteroidota</taxon>
        <taxon>Saprospiria</taxon>
        <taxon>Saprospirales</taxon>
        <taxon>Lewinellaceae</taxon>
        <taxon>Flavilitoribacter</taxon>
    </lineage>
</organism>
<accession>A0A2D0N8U9</accession>
<name>A0A2D0N8U9_FLAN2</name>
<comment type="caution">
    <text evidence="2">The sequence shown here is derived from an EMBL/GenBank/DDBJ whole genome shotgun (WGS) entry which is preliminary data.</text>
</comment>
<dbReference type="InterPro" id="IPR011990">
    <property type="entry name" value="TPR-like_helical_dom_sf"/>
</dbReference>
<dbReference type="Proteomes" id="UP000223913">
    <property type="component" value="Unassembled WGS sequence"/>
</dbReference>
<evidence type="ECO:0000256" key="1">
    <source>
        <dbReference type="SAM" id="SignalP"/>
    </source>
</evidence>
<dbReference type="SUPFAM" id="SSF48452">
    <property type="entry name" value="TPR-like"/>
    <property type="match status" value="1"/>
</dbReference>
<sequence>MKKIFHILFLAIGLSLASGCDLDLQTDPNNLSPDTANPDFILNSIQFGLNEFFFEITDYTMEAARMVAMEPRASTYESAYQPQDFDDMWQQAYLGIMSDANNLMTLAEERELFIHAGIARTIKAYTLISLVDFFGDIPLSEAFAGSDNFLPTVDDGANVYAEAKSLLDMALDNFAATSLNTPANDLYYGGDVDKWTALVNTLKLRIALTTRLVDSNAASEINTLAAGSLIEDASGDWEHPFSSNTTTIPDSRHPYFSDNYGGAADYMSNYFMNKLLTDKSIPDPRTRYYFYRQTLTISSDVNELPCIVERMPDHYPEGMVFCNAGGGYWGRDHIDNDGIPPDNQLRTVFGIYPAGGKFDADDDAIASFSDGLQGAGIHPYMQSSWVKFMLAEAALTLGTDGDPRELLESGIREAIDKVVSFAPDNLIDADFAATESDIDTYVEDVLTAYDAATTDDERLNIIIDEYYIALYGNGLEAYNNYRRTGKPADIQLPLNQQSGPFIRSFLYPSVVVNRNQNITAKTTVATQVFWDNNPPGFVE</sequence>
<dbReference type="Pfam" id="PF12771">
    <property type="entry name" value="SusD-like_2"/>
    <property type="match status" value="1"/>
</dbReference>
<keyword evidence="2" id="KW-0449">Lipoprotein</keyword>
<feature type="chain" id="PRO_5012609847" evidence="1">
    <location>
        <begin position="18"/>
        <end position="539"/>
    </location>
</feature>
<dbReference type="Gene3D" id="1.25.40.390">
    <property type="match status" value="2"/>
</dbReference>
<evidence type="ECO:0000313" key="3">
    <source>
        <dbReference type="Proteomes" id="UP000223913"/>
    </source>
</evidence>
<dbReference type="RefSeq" id="WP_099151877.1">
    <property type="nucleotide sequence ID" value="NZ_PDUD01000024.1"/>
</dbReference>
<dbReference type="Pfam" id="PF12741">
    <property type="entry name" value="SusD-like"/>
    <property type="match status" value="1"/>
</dbReference>
<dbReference type="AlphaFoldDB" id="A0A2D0N8U9"/>
<protein>
    <submittedName>
        <fullName evidence="2">SusD/RagB family nutrient-binding outer membrane lipoprotein</fullName>
    </submittedName>
</protein>
<dbReference type="OrthoDB" id="973072at2"/>
<dbReference type="PROSITE" id="PS51257">
    <property type="entry name" value="PROKAR_LIPOPROTEIN"/>
    <property type="match status" value="1"/>
</dbReference>
<dbReference type="InterPro" id="IPR041662">
    <property type="entry name" value="SusD-like_2"/>
</dbReference>
<reference evidence="2 3" key="1">
    <citation type="submission" date="2017-10" db="EMBL/GenBank/DDBJ databases">
        <title>The draft genome sequence of Lewinella nigricans NBRC 102662.</title>
        <authorList>
            <person name="Wang K."/>
        </authorList>
    </citation>
    <scope>NUCLEOTIDE SEQUENCE [LARGE SCALE GENOMIC DNA]</scope>
    <source>
        <strain evidence="2 3">NBRC 102662</strain>
    </source>
</reference>
<gene>
    <name evidence="2" type="ORF">CRP01_20115</name>
</gene>
<keyword evidence="3" id="KW-1185">Reference proteome</keyword>